<sequence>MYVDYYLKFANKTEAEKALFTSETSDEETFLRPNYDAVDMIGTIYKPTGIILKTPEGDVPEMKAVSGYHANVRHISEAPELDAFVVAVNSPSRVWAS</sequence>
<dbReference type="EMBL" id="LR796711">
    <property type="protein sequence ID" value="CAB4160546.1"/>
    <property type="molecule type" value="Genomic_DNA"/>
</dbReference>
<name>A0A6J5NSA2_9CAUD</name>
<accession>A0A6J5NSA2</accession>
<organism evidence="1">
    <name type="scientific">uncultured Caudovirales phage</name>
    <dbReference type="NCBI Taxonomy" id="2100421"/>
    <lineage>
        <taxon>Viruses</taxon>
        <taxon>Duplodnaviria</taxon>
        <taxon>Heunggongvirae</taxon>
        <taxon>Uroviricota</taxon>
        <taxon>Caudoviricetes</taxon>
        <taxon>Peduoviridae</taxon>
        <taxon>Maltschvirus</taxon>
        <taxon>Maltschvirus maltsch</taxon>
    </lineage>
</organism>
<evidence type="ECO:0000313" key="1">
    <source>
        <dbReference type="EMBL" id="CAB4160546.1"/>
    </source>
</evidence>
<reference evidence="1" key="1">
    <citation type="submission" date="2020-04" db="EMBL/GenBank/DDBJ databases">
        <authorList>
            <person name="Chiriac C."/>
            <person name="Salcher M."/>
            <person name="Ghai R."/>
            <person name="Kavagutti S V."/>
        </authorList>
    </citation>
    <scope>NUCLEOTIDE SEQUENCE</scope>
</reference>
<proteinExistence type="predicted"/>
<protein>
    <submittedName>
        <fullName evidence="1">Uncharacterized protein</fullName>
    </submittedName>
</protein>
<gene>
    <name evidence="1" type="ORF">UFOVP764_2</name>
</gene>